<dbReference type="SUPFAM" id="SSF53927">
    <property type="entry name" value="Cytidine deaminase-like"/>
    <property type="match status" value="1"/>
</dbReference>
<sequence length="250" mass="24951">MPIGHSGTQTFPQLMYPDTAESTRQALTSPDAIWPLGSVDTSQPSFGEMARYPVDTAIGMGAELFGGALEGAFNGNLSGVPSALSTGNAGSRMVASELAIAEARLAGQAARAGGATTGTAGALVTREGQVFTGLSTGAGGGATNPTLTQALNDIARSQSVKPFHGQCCEVSALNAALNAGANPAGGTMAATRITGGGRGALLQPCPTCSALQSRWRRCPQILSTFEFAPAVGFAEIGVGASVGGRRGAAH</sequence>
<feature type="compositionally biased region" description="Polar residues" evidence="1">
    <location>
        <begin position="1"/>
        <end position="12"/>
    </location>
</feature>
<dbReference type="HOGENOM" id="CLU_1109646_0_0_5"/>
<protein>
    <submittedName>
        <fullName evidence="2">Uncharacterized protein</fullName>
    </submittedName>
</protein>
<keyword evidence="3" id="KW-1185">Reference proteome</keyword>
<dbReference type="InterPro" id="IPR016193">
    <property type="entry name" value="Cytidine_deaminase-like"/>
</dbReference>
<proteinExistence type="predicted"/>
<geneLocation type="plasmid" evidence="2 3">
    <name>pASTEX02</name>
</geneLocation>
<evidence type="ECO:0000256" key="1">
    <source>
        <dbReference type="SAM" id="MobiDB-lite"/>
    </source>
</evidence>
<dbReference type="KEGG" id="aex:Astex_3712"/>
<evidence type="ECO:0000313" key="2">
    <source>
        <dbReference type="EMBL" id="ADU15332.1"/>
    </source>
</evidence>
<organism evidence="2 3">
    <name type="scientific">Asticcacaulis excentricus (strain ATCC 15261 / DSM 4724 / KCTC 12464 / NCIMB 9791 / VKM B-1370 / CB 48)</name>
    <dbReference type="NCBI Taxonomy" id="573065"/>
    <lineage>
        <taxon>Bacteria</taxon>
        <taxon>Pseudomonadati</taxon>
        <taxon>Pseudomonadota</taxon>
        <taxon>Alphaproteobacteria</taxon>
        <taxon>Caulobacterales</taxon>
        <taxon>Caulobacteraceae</taxon>
        <taxon>Asticcacaulis</taxon>
    </lineage>
</organism>
<gene>
    <name evidence="2" type="ordered locus">Astex_3712</name>
</gene>
<evidence type="ECO:0000313" key="3">
    <source>
        <dbReference type="Proteomes" id="UP000001492"/>
    </source>
</evidence>
<name>E8RVR0_ASTEC</name>
<dbReference type="AlphaFoldDB" id="E8RVR0"/>
<reference evidence="3" key="1">
    <citation type="submission" date="2010-12" db="EMBL/GenBank/DDBJ databases">
        <title>Complete sequence of plasmid 2 of Asticcacaulis excentricus CB 48.</title>
        <authorList>
            <consortium name="US DOE Joint Genome Institute"/>
            <person name="Lucas S."/>
            <person name="Copeland A."/>
            <person name="Lapidus A."/>
            <person name="Cheng J.-F."/>
            <person name="Bruce D."/>
            <person name="Goodwin L."/>
            <person name="Pitluck S."/>
            <person name="Teshima H."/>
            <person name="Davenport K."/>
            <person name="Detter J.C."/>
            <person name="Han C."/>
            <person name="Tapia R."/>
            <person name="Land M."/>
            <person name="Hauser L."/>
            <person name="Jeffries C."/>
            <person name="Kyrpides N."/>
            <person name="Ivanova N."/>
            <person name="Ovchinnikova G."/>
            <person name="Brun Y.V."/>
            <person name="Woyke T."/>
        </authorList>
    </citation>
    <scope>NUCLEOTIDE SEQUENCE [LARGE SCALE GENOMIC DNA]</scope>
    <source>
        <strain evidence="3">ATCC 15261 / DSM 4724 / KCTC 12464 / NCIMB 9791 / VKM B-1370 / CB 48</strain>
        <plasmid evidence="3">pASTEX02</plasmid>
    </source>
</reference>
<keyword evidence="2" id="KW-0614">Plasmid</keyword>
<dbReference type="Proteomes" id="UP000001492">
    <property type="component" value="Plasmid pASTEX02"/>
</dbReference>
<accession>E8RVR0</accession>
<feature type="region of interest" description="Disordered" evidence="1">
    <location>
        <begin position="1"/>
        <end position="24"/>
    </location>
</feature>
<dbReference type="EMBL" id="CP002398">
    <property type="protein sequence ID" value="ADU15332.1"/>
    <property type="molecule type" value="Genomic_DNA"/>
</dbReference>
<dbReference type="GO" id="GO:0003824">
    <property type="term" value="F:catalytic activity"/>
    <property type="evidence" value="ECO:0007669"/>
    <property type="project" value="InterPro"/>
</dbReference>